<dbReference type="EMBL" id="ML213615">
    <property type="protein sequence ID" value="TFK36296.1"/>
    <property type="molecule type" value="Genomic_DNA"/>
</dbReference>
<gene>
    <name evidence="6" type="ORF">BDQ12DRAFT_687169</name>
</gene>
<dbReference type="Pfam" id="PF00106">
    <property type="entry name" value="adh_short"/>
    <property type="match status" value="1"/>
</dbReference>
<dbReference type="PROSITE" id="PS00061">
    <property type="entry name" value="ADH_SHORT"/>
    <property type="match status" value="1"/>
</dbReference>
<evidence type="ECO:0000313" key="6">
    <source>
        <dbReference type="EMBL" id="TFK36296.1"/>
    </source>
</evidence>
<keyword evidence="5" id="KW-0732">Signal</keyword>
<dbReference type="PANTHER" id="PTHR43963:SF6">
    <property type="entry name" value="CHAIN DEHYDROGENASE FAMILY PROTEIN, PUTATIVE (AFU_ORTHOLOGUE AFUA_3G15350)-RELATED"/>
    <property type="match status" value="1"/>
</dbReference>
<dbReference type="PANTHER" id="PTHR43963">
    <property type="entry name" value="CARBONYL REDUCTASE 1-RELATED"/>
    <property type="match status" value="1"/>
</dbReference>
<dbReference type="PRINTS" id="PR00081">
    <property type="entry name" value="GDHRDH"/>
</dbReference>
<evidence type="ECO:0000256" key="5">
    <source>
        <dbReference type="SAM" id="SignalP"/>
    </source>
</evidence>
<reference evidence="6 7" key="1">
    <citation type="journal article" date="2019" name="Nat. Ecol. Evol.">
        <title>Megaphylogeny resolves global patterns of mushroom evolution.</title>
        <authorList>
            <person name="Varga T."/>
            <person name="Krizsan K."/>
            <person name="Foldi C."/>
            <person name="Dima B."/>
            <person name="Sanchez-Garcia M."/>
            <person name="Sanchez-Ramirez S."/>
            <person name="Szollosi G.J."/>
            <person name="Szarkandi J.G."/>
            <person name="Papp V."/>
            <person name="Albert L."/>
            <person name="Andreopoulos W."/>
            <person name="Angelini C."/>
            <person name="Antonin V."/>
            <person name="Barry K.W."/>
            <person name="Bougher N.L."/>
            <person name="Buchanan P."/>
            <person name="Buyck B."/>
            <person name="Bense V."/>
            <person name="Catcheside P."/>
            <person name="Chovatia M."/>
            <person name="Cooper J."/>
            <person name="Damon W."/>
            <person name="Desjardin D."/>
            <person name="Finy P."/>
            <person name="Geml J."/>
            <person name="Haridas S."/>
            <person name="Hughes K."/>
            <person name="Justo A."/>
            <person name="Karasinski D."/>
            <person name="Kautmanova I."/>
            <person name="Kiss B."/>
            <person name="Kocsube S."/>
            <person name="Kotiranta H."/>
            <person name="LaButti K.M."/>
            <person name="Lechner B.E."/>
            <person name="Liimatainen K."/>
            <person name="Lipzen A."/>
            <person name="Lukacs Z."/>
            <person name="Mihaltcheva S."/>
            <person name="Morgado L.N."/>
            <person name="Niskanen T."/>
            <person name="Noordeloos M.E."/>
            <person name="Ohm R.A."/>
            <person name="Ortiz-Santana B."/>
            <person name="Ovrebo C."/>
            <person name="Racz N."/>
            <person name="Riley R."/>
            <person name="Savchenko A."/>
            <person name="Shiryaev A."/>
            <person name="Soop K."/>
            <person name="Spirin V."/>
            <person name="Szebenyi C."/>
            <person name="Tomsovsky M."/>
            <person name="Tulloss R.E."/>
            <person name="Uehling J."/>
            <person name="Grigoriev I.V."/>
            <person name="Vagvolgyi C."/>
            <person name="Papp T."/>
            <person name="Martin F.M."/>
            <person name="Miettinen O."/>
            <person name="Hibbett D.S."/>
            <person name="Nagy L.G."/>
        </authorList>
    </citation>
    <scope>NUCLEOTIDE SEQUENCE [LARGE SCALE GENOMIC DNA]</scope>
    <source>
        <strain evidence="6 7">CBS 166.37</strain>
    </source>
</reference>
<name>A0A5C3LVY4_9AGAR</name>
<keyword evidence="3" id="KW-0560">Oxidoreductase</keyword>
<dbReference type="InterPro" id="IPR020904">
    <property type="entry name" value="Sc_DH/Rdtase_CS"/>
</dbReference>
<keyword evidence="7" id="KW-1185">Reference proteome</keyword>
<dbReference type="InterPro" id="IPR002347">
    <property type="entry name" value="SDR_fam"/>
</dbReference>
<dbReference type="InterPro" id="IPR036291">
    <property type="entry name" value="NAD(P)-bd_dom_sf"/>
</dbReference>
<keyword evidence="2" id="KW-0521">NADP</keyword>
<dbReference type="STRING" id="68775.A0A5C3LVY4"/>
<evidence type="ECO:0008006" key="8">
    <source>
        <dbReference type="Google" id="ProtNLM"/>
    </source>
</evidence>
<dbReference type="SUPFAM" id="SSF51735">
    <property type="entry name" value="NAD(P)-binding Rossmann-fold domains"/>
    <property type="match status" value="1"/>
</dbReference>
<dbReference type="PRINTS" id="PR00080">
    <property type="entry name" value="SDRFAMILY"/>
</dbReference>
<sequence length="307" mass="33242">MIRALLFAVFLFIQLQVKMAGKLVIIVTGANKGIGFEVVRKLAKEANNSFLAKELGTQGATIYLTARDEARGQAAYNKLANLSNDSTDIQYATLDVSSPDSVRKFKDLISSKHEQVHALINNAGVSPAVAGDGGSWDSKTIEWVLSVNYYGVREMTNAFLPMMHDQGRIVNLSSGLAKLSALRDRRLKERFQKASKVSQVDELMQEFKDGVRDGTYGSKGWPRLSYTVSKVGLVGLTRAFAAEQSITHPKLLVNYVEPGWVTTDMGGGWASDGDAKDGAVSPSFAAVGDLKGKSGIGISKDSKETSW</sequence>
<accession>A0A5C3LVY4</accession>
<dbReference type="GO" id="GO:0016491">
    <property type="term" value="F:oxidoreductase activity"/>
    <property type="evidence" value="ECO:0007669"/>
    <property type="project" value="UniProtKB-KW"/>
</dbReference>
<evidence type="ECO:0000313" key="7">
    <source>
        <dbReference type="Proteomes" id="UP000308652"/>
    </source>
</evidence>
<comment type="similarity">
    <text evidence="1 4">Belongs to the short-chain dehydrogenases/reductases (SDR) family.</text>
</comment>
<feature type="signal peptide" evidence="5">
    <location>
        <begin position="1"/>
        <end position="20"/>
    </location>
</feature>
<protein>
    <recommendedName>
        <fullName evidence="8">Carbonyl reductase</fullName>
    </recommendedName>
</protein>
<evidence type="ECO:0000256" key="4">
    <source>
        <dbReference type="RuleBase" id="RU000363"/>
    </source>
</evidence>
<organism evidence="6 7">
    <name type="scientific">Crucibulum laeve</name>
    <dbReference type="NCBI Taxonomy" id="68775"/>
    <lineage>
        <taxon>Eukaryota</taxon>
        <taxon>Fungi</taxon>
        <taxon>Dikarya</taxon>
        <taxon>Basidiomycota</taxon>
        <taxon>Agaricomycotina</taxon>
        <taxon>Agaricomycetes</taxon>
        <taxon>Agaricomycetidae</taxon>
        <taxon>Agaricales</taxon>
        <taxon>Agaricineae</taxon>
        <taxon>Nidulariaceae</taxon>
        <taxon>Crucibulum</taxon>
    </lineage>
</organism>
<evidence type="ECO:0000256" key="3">
    <source>
        <dbReference type="ARBA" id="ARBA00023002"/>
    </source>
</evidence>
<proteinExistence type="inferred from homology"/>
<dbReference type="AlphaFoldDB" id="A0A5C3LVY4"/>
<dbReference type="Gene3D" id="3.40.50.720">
    <property type="entry name" value="NAD(P)-binding Rossmann-like Domain"/>
    <property type="match status" value="1"/>
</dbReference>
<evidence type="ECO:0000256" key="1">
    <source>
        <dbReference type="ARBA" id="ARBA00006484"/>
    </source>
</evidence>
<feature type="chain" id="PRO_5022806123" description="Carbonyl reductase" evidence="5">
    <location>
        <begin position="21"/>
        <end position="307"/>
    </location>
</feature>
<dbReference type="Proteomes" id="UP000308652">
    <property type="component" value="Unassembled WGS sequence"/>
</dbReference>
<evidence type="ECO:0000256" key="2">
    <source>
        <dbReference type="ARBA" id="ARBA00022857"/>
    </source>
</evidence>
<dbReference type="OrthoDB" id="1933717at2759"/>